<dbReference type="STRING" id="1396826.PHA8399_02603"/>
<keyword evidence="1" id="KW-0472">Membrane</keyword>
<dbReference type="Proteomes" id="UP000051326">
    <property type="component" value="Unassembled WGS sequence"/>
</dbReference>
<evidence type="ECO:0000256" key="1">
    <source>
        <dbReference type="SAM" id="Phobius"/>
    </source>
</evidence>
<keyword evidence="1" id="KW-0812">Transmembrane</keyword>
<sequence>MTPRPSWRLLAALYPFGAGAAAVNIFFASLIASWVGWRVLTPYESVAWGLLLGVPLTYVFARHIERLKQQADGG</sequence>
<evidence type="ECO:0008006" key="4">
    <source>
        <dbReference type="Google" id="ProtNLM"/>
    </source>
</evidence>
<dbReference type="RefSeq" id="WP_058286551.1">
    <property type="nucleotide sequence ID" value="NZ_CYSR01000027.1"/>
</dbReference>
<keyword evidence="1" id="KW-1133">Transmembrane helix</keyword>
<gene>
    <name evidence="2" type="ORF">PHA8399_02603</name>
</gene>
<name>A0A0P1HAG8_9RHOB</name>
<dbReference type="EMBL" id="CYSR01000027">
    <property type="protein sequence ID" value="CUI00471.1"/>
    <property type="molecule type" value="Genomic_DNA"/>
</dbReference>
<evidence type="ECO:0000313" key="2">
    <source>
        <dbReference type="EMBL" id="CUI00471.1"/>
    </source>
</evidence>
<feature type="transmembrane region" description="Helical" evidence="1">
    <location>
        <begin position="12"/>
        <end position="37"/>
    </location>
</feature>
<dbReference type="AlphaFoldDB" id="A0A0P1HAG8"/>
<proteinExistence type="predicted"/>
<evidence type="ECO:0000313" key="3">
    <source>
        <dbReference type="Proteomes" id="UP000051326"/>
    </source>
</evidence>
<accession>A0A0P1HAG8</accession>
<organism evidence="2 3">
    <name type="scientific">Leisingera aquaemixtae</name>
    <dbReference type="NCBI Taxonomy" id="1396826"/>
    <lineage>
        <taxon>Bacteria</taxon>
        <taxon>Pseudomonadati</taxon>
        <taxon>Pseudomonadota</taxon>
        <taxon>Alphaproteobacteria</taxon>
        <taxon>Rhodobacterales</taxon>
        <taxon>Roseobacteraceae</taxon>
        <taxon>Leisingera</taxon>
    </lineage>
</organism>
<protein>
    <recommendedName>
        <fullName evidence="4">NnrT protein</fullName>
    </recommendedName>
</protein>
<feature type="transmembrane region" description="Helical" evidence="1">
    <location>
        <begin position="43"/>
        <end position="61"/>
    </location>
</feature>
<reference evidence="2 3" key="1">
    <citation type="submission" date="2015-09" db="EMBL/GenBank/DDBJ databases">
        <authorList>
            <consortium name="Swine Surveillance"/>
        </authorList>
    </citation>
    <scope>NUCLEOTIDE SEQUENCE [LARGE SCALE GENOMIC DNA]</scope>
    <source>
        <strain evidence="2 3">CECT 8399</strain>
    </source>
</reference>